<gene>
    <name evidence="1" type="ORF">LCGC14_1959020</name>
</gene>
<dbReference type="Gene3D" id="3.10.28.10">
    <property type="entry name" value="Homing endonucleases"/>
    <property type="match status" value="1"/>
</dbReference>
<dbReference type="EMBL" id="LAZR01021527">
    <property type="protein sequence ID" value="KKL85008.1"/>
    <property type="molecule type" value="Genomic_DNA"/>
</dbReference>
<evidence type="ECO:0008006" key="2">
    <source>
        <dbReference type="Google" id="ProtNLM"/>
    </source>
</evidence>
<dbReference type="SUPFAM" id="SSF55608">
    <property type="entry name" value="Homing endonucleases"/>
    <property type="match status" value="1"/>
</dbReference>
<sequence>MDLNKLELAWAAGFFDGEGNATGPGPRESRGNRAVLGVSLTQIDDEVLHRFRAAVGGLGHVRGPKGPYGEGRKPVYTWRTHRFEHAQAIIAMLWPFLSSIKRKQCAGALLGAVANYRRQSRYQEYCKKGHKLADTRIVRNRGRTTARGGDTQCGVCYRKYQREWQEAYRAEAKLGATPW</sequence>
<accession>A0A0F9FFD9</accession>
<comment type="caution">
    <text evidence="1">The sequence shown here is derived from an EMBL/GenBank/DDBJ whole genome shotgun (WGS) entry which is preliminary data.</text>
</comment>
<evidence type="ECO:0000313" key="1">
    <source>
        <dbReference type="EMBL" id="KKL85008.1"/>
    </source>
</evidence>
<dbReference type="AlphaFoldDB" id="A0A0F9FFD9"/>
<reference evidence="1" key="1">
    <citation type="journal article" date="2015" name="Nature">
        <title>Complex archaea that bridge the gap between prokaryotes and eukaryotes.</title>
        <authorList>
            <person name="Spang A."/>
            <person name="Saw J.H."/>
            <person name="Jorgensen S.L."/>
            <person name="Zaremba-Niedzwiedzka K."/>
            <person name="Martijn J."/>
            <person name="Lind A.E."/>
            <person name="van Eijk R."/>
            <person name="Schleper C."/>
            <person name="Guy L."/>
            <person name="Ettema T.J."/>
        </authorList>
    </citation>
    <scope>NUCLEOTIDE SEQUENCE</scope>
</reference>
<proteinExistence type="predicted"/>
<name>A0A0F9FFD9_9ZZZZ</name>
<protein>
    <recommendedName>
        <fullName evidence="2">Homing endonuclease LAGLIDADG domain-containing protein</fullName>
    </recommendedName>
</protein>
<organism evidence="1">
    <name type="scientific">marine sediment metagenome</name>
    <dbReference type="NCBI Taxonomy" id="412755"/>
    <lineage>
        <taxon>unclassified sequences</taxon>
        <taxon>metagenomes</taxon>
        <taxon>ecological metagenomes</taxon>
    </lineage>
</organism>
<dbReference type="InterPro" id="IPR027434">
    <property type="entry name" value="Homing_endonucl"/>
</dbReference>